<feature type="region of interest" description="Disordered" evidence="1">
    <location>
        <begin position="46"/>
        <end position="74"/>
    </location>
</feature>
<keyword evidence="3" id="KW-1185">Reference proteome</keyword>
<evidence type="ECO:0000313" key="3">
    <source>
        <dbReference type="Proteomes" id="UP000030645"/>
    </source>
</evidence>
<evidence type="ECO:0000313" key="2">
    <source>
        <dbReference type="EMBL" id="EXB99260.1"/>
    </source>
</evidence>
<sequence length="74" mass="8487">MRSRPGGFRAGGLPGGGCDDAAAVYPLILAFDDLIRQYKKSRERGRLIENELREREREPRKEGREEVSRLETRV</sequence>
<reference evidence="3" key="1">
    <citation type="submission" date="2013-01" db="EMBL/GenBank/DDBJ databases">
        <title>Draft Genome Sequence of a Mulberry Tree, Morus notabilis C.K. Schneid.</title>
        <authorList>
            <person name="He N."/>
            <person name="Zhao S."/>
        </authorList>
    </citation>
    <scope>NUCLEOTIDE SEQUENCE</scope>
</reference>
<accession>W9RMX6</accession>
<protein>
    <submittedName>
        <fullName evidence="2">Uncharacterized protein</fullName>
    </submittedName>
</protein>
<dbReference type="EMBL" id="KE345298">
    <property type="protein sequence ID" value="EXB99260.1"/>
    <property type="molecule type" value="Genomic_DNA"/>
</dbReference>
<proteinExistence type="predicted"/>
<dbReference type="Proteomes" id="UP000030645">
    <property type="component" value="Unassembled WGS sequence"/>
</dbReference>
<evidence type="ECO:0000256" key="1">
    <source>
        <dbReference type="SAM" id="MobiDB-lite"/>
    </source>
</evidence>
<gene>
    <name evidence="2" type="ORF">L484_003915</name>
</gene>
<name>W9RMX6_9ROSA</name>
<dbReference type="AlphaFoldDB" id="W9RMX6"/>
<organism evidence="2 3">
    <name type="scientific">Morus notabilis</name>
    <dbReference type="NCBI Taxonomy" id="981085"/>
    <lineage>
        <taxon>Eukaryota</taxon>
        <taxon>Viridiplantae</taxon>
        <taxon>Streptophyta</taxon>
        <taxon>Embryophyta</taxon>
        <taxon>Tracheophyta</taxon>
        <taxon>Spermatophyta</taxon>
        <taxon>Magnoliopsida</taxon>
        <taxon>eudicotyledons</taxon>
        <taxon>Gunneridae</taxon>
        <taxon>Pentapetalae</taxon>
        <taxon>rosids</taxon>
        <taxon>fabids</taxon>
        <taxon>Rosales</taxon>
        <taxon>Moraceae</taxon>
        <taxon>Moreae</taxon>
        <taxon>Morus</taxon>
    </lineage>
</organism>